<evidence type="ECO:0000256" key="1">
    <source>
        <dbReference type="ARBA" id="ARBA00022908"/>
    </source>
</evidence>
<dbReference type="AlphaFoldDB" id="A0A1L8CKC1"/>
<dbReference type="RefSeq" id="WP_072658487.1">
    <property type="nucleotide sequence ID" value="NZ_BDFD01000001.1"/>
</dbReference>
<gene>
    <name evidence="4" type="ORF">MMIC_P0243</name>
</gene>
<proteinExistence type="predicted"/>
<keyword evidence="1" id="KW-0229">DNA integration</keyword>
<comment type="caution">
    <text evidence="4">The sequence shown here is derived from an EMBL/GenBank/DDBJ whole genome shotgun (WGS) entry which is preliminary data.</text>
</comment>
<dbReference type="InterPro" id="IPR013762">
    <property type="entry name" value="Integrase-like_cat_sf"/>
</dbReference>
<evidence type="ECO:0000313" key="4">
    <source>
        <dbReference type="EMBL" id="GAV19309.1"/>
    </source>
</evidence>
<dbReference type="OrthoDB" id="5293731at2"/>
<dbReference type="PANTHER" id="PTHR30349:SF94">
    <property type="entry name" value="INTEGRASE_RECOMBINASE HI_1414-RELATED"/>
    <property type="match status" value="1"/>
</dbReference>
<evidence type="ECO:0000313" key="5">
    <source>
        <dbReference type="Proteomes" id="UP000231632"/>
    </source>
</evidence>
<evidence type="ECO:0000256" key="2">
    <source>
        <dbReference type="ARBA" id="ARBA00023172"/>
    </source>
</evidence>
<accession>A0A1L8CKC1</accession>
<name>A0A1L8CKC1_9PROT</name>
<dbReference type="PANTHER" id="PTHR30349">
    <property type="entry name" value="PHAGE INTEGRASE-RELATED"/>
    <property type="match status" value="1"/>
</dbReference>
<sequence>MIEHRNGAYRVRITRRIAGKNTLLFSETFNTETEAKAVEAAKKLELKNGQLGDYRTAKQTTLSDILQRYSRDVVPHISRYPDRDISKINNLRKRSIASIAVAKIEPKHFAEFRDERRQEKGRGGGATISKKTIKEELSLMHRVLEHASAEWGVTLPRGNPVNVRSLLKLVRDDAKKRQALKRSEKGTSSVKAEFELIRACRDYNDGELANFVRIAIETACRRNELVTLQWENVNINKRIMTVRNKDPMNRADRATRKVPLSRRVIATLRRIGVKKSGNVFTYTHPDTVTVAMRRACKKAGIEKVTPHQLRHEATTRAQAKGWTPAQVMVLTGHETTQMLDNYGHMQAEDIIHLLDKKTNNRNA</sequence>
<dbReference type="Proteomes" id="UP000231632">
    <property type="component" value="Unassembled WGS sequence"/>
</dbReference>
<dbReference type="Gene3D" id="1.10.443.10">
    <property type="entry name" value="Intergrase catalytic core"/>
    <property type="match status" value="1"/>
</dbReference>
<dbReference type="InterPro" id="IPR050090">
    <property type="entry name" value="Tyrosine_recombinase_XerCD"/>
</dbReference>
<protein>
    <submittedName>
        <fullName evidence="4">Tyrosine recombinase XerS</fullName>
    </submittedName>
</protein>
<dbReference type="Pfam" id="PF00589">
    <property type="entry name" value="Phage_integrase"/>
    <property type="match status" value="1"/>
</dbReference>
<organism evidence="4 5">
    <name type="scientific">Mariprofundus micogutta</name>
    <dbReference type="NCBI Taxonomy" id="1921010"/>
    <lineage>
        <taxon>Bacteria</taxon>
        <taxon>Pseudomonadati</taxon>
        <taxon>Pseudomonadota</taxon>
        <taxon>Candidatius Mariprofundia</taxon>
        <taxon>Mariprofundales</taxon>
        <taxon>Mariprofundaceae</taxon>
        <taxon>Mariprofundus</taxon>
    </lineage>
</organism>
<keyword evidence="2" id="KW-0233">DNA recombination</keyword>
<evidence type="ECO:0000259" key="3">
    <source>
        <dbReference type="PROSITE" id="PS51898"/>
    </source>
</evidence>
<feature type="domain" description="Tyr recombinase" evidence="3">
    <location>
        <begin position="183"/>
        <end position="355"/>
    </location>
</feature>
<dbReference type="EMBL" id="BDFD01000001">
    <property type="protein sequence ID" value="GAV19309.1"/>
    <property type="molecule type" value="Genomic_DNA"/>
</dbReference>
<dbReference type="GO" id="GO:0015074">
    <property type="term" value="P:DNA integration"/>
    <property type="evidence" value="ECO:0007669"/>
    <property type="project" value="UniProtKB-KW"/>
</dbReference>
<dbReference type="InterPro" id="IPR002104">
    <property type="entry name" value="Integrase_catalytic"/>
</dbReference>
<reference evidence="4 5" key="1">
    <citation type="journal article" date="2017" name="Arch. Microbiol.">
        <title>Mariprofundus micogutta sp. nov., a novel iron-oxidizing zetaproteobacterium isolated from a deep-sea hydrothermal field at the Bayonnaise knoll of the Izu-Ogasawara arc, and a description of Mariprofundales ord. nov. and Zetaproteobacteria classis nov.</title>
        <authorList>
            <person name="Makita H."/>
            <person name="Tanaka E."/>
            <person name="Mitsunobu S."/>
            <person name="Miyazaki M."/>
            <person name="Nunoura T."/>
            <person name="Uematsu K."/>
            <person name="Takaki Y."/>
            <person name="Nishi S."/>
            <person name="Shimamura S."/>
            <person name="Takai K."/>
        </authorList>
    </citation>
    <scope>NUCLEOTIDE SEQUENCE [LARGE SCALE GENOMIC DNA]</scope>
    <source>
        <strain evidence="4 5">ET2</strain>
    </source>
</reference>
<dbReference type="GO" id="GO:0006310">
    <property type="term" value="P:DNA recombination"/>
    <property type="evidence" value="ECO:0007669"/>
    <property type="project" value="UniProtKB-KW"/>
</dbReference>
<dbReference type="CDD" id="cd00796">
    <property type="entry name" value="INT_Rci_Hp1_C"/>
    <property type="match status" value="1"/>
</dbReference>
<dbReference type="STRING" id="1921010.MMIC_P0243"/>
<keyword evidence="5" id="KW-1185">Reference proteome</keyword>
<dbReference type="InterPro" id="IPR011010">
    <property type="entry name" value="DNA_brk_join_enz"/>
</dbReference>
<dbReference type="SUPFAM" id="SSF56349">
    <property type="entry name" value="DNA breaking-rejoining enzymes"/>
    <property type="match status" value="1"/>
</dbReference>
<dbReference type="PROSITE" id="PS51898">
    <property type="entry name" value="TYR_RECOMBINASE"/>
    <property type="match status" value="1"/>
</dbReference>
<dbReference type="GO" id="GO:0003677">
    <property type="term" value="F:DNA binding"/>
    <property type="evidence" value="ECO:0007669"/>
    <property type="project" value="InterPro"/>
</dbReference>